<dbReference type="Pfam" id="PF13244">
    <property type="entry name" value="MbhD"/>
    <property type="match status" value="1"/>
</dbReference>
<comment type="subcellular location">
    <subcellularLocation>
        <location evidence="1">Cell membrane</location>
        <topology evidence="1">Multi-pass membrane protein</topology>
    </subcellularLocation>
</comment>
<evidence type="ECO:0000313" key="9">
    <source>
        <dbReference type="Proteomes" id="UP000184465"/>
    </source>
</evidence>
<organism evidence="8 9">
    <name type="scientific">Paramaledivibacter caminithermalis (strain DSM 15212 / CIP 107654 / DViRD3)</name>
    <name type="common">Clostridium caminithermale</name>
    <dbReference type="NCBI Taxonomy" id="1121301"/>
    <lineage>
        <taxon>Bacteria</taxon>
        <taxon>Bacillati</taxon>
        <taxon>Bacillota</taxon>
        <taxon>Clostridia</taxon>
        <taxon>Peptostreptococcales</taxon>
        <taxon>Caminicellaceae</taxon>
        <taxon>Paramaledivibacter</taxon>
    </lineage>
</organism>
<dbReference type="STRING" id="1121301.SAMN02745912_01253"/>
<dbReference type="OrthoDB" id="37139at2"/>
<evidence type="ECO:0000256" key="5">
    <source>
        <dbReference type="ARBA" id="ARBA00023136"/>
    </source>
</evidence>
<accession>A0A1M6MHI4</accession>
<dbReference type="AlphaFoldDB" id="A0A1M6MHI4"/>
<protein>
    <submittedName>
        <fullName evidence="8">Uncharacterized MnhB-related membrane protein</fullName>
    </submittedName>
</protein>
<reference evidence="8 9" key="1">
    <citation type="submission" date="2016-11" db="EMBL/GenBank/DDBJ databases">
        <authorList>
            <person name="Jaros S."/>
            <person name="Januszkiewicz K."/>
            <person name="Wedrychowicz H."/>
        </authorList>
    </citation>
    <scope>NUCLEOTIDE SEQUENCE [LARGE SCALE GENOMIC DNA]</scope>
    <source>
        <strain evidence="8 9">DSM 15212</strain>
    </source>
</reference>
<feature type="transmembrane region" description="Helical" evidence="6">
    <location>
        <begin position="52"/>
        <end position="72"/>
    </location>
</feature>
<dbReference type="GO" id="GO:0005886">
    <property type="term" value="C:plasma membrane"/>
    <property type="evidence" value="ECO:0007669"/>
    <property type="project" value="UniProtKB-SubCell"/>
</dbReference>
<keyword evidence="5 6" id="KW-0472">Membrane</keyword>
<dbReference type="RefSeq" id="WP_073148032.1">
    <property type="nucleotide sequence ID" value="NZ_FRAG01000010.1"/>
</dbReference>
<dbReference type="Proteomes" id="UP000184465">
    <property type="component" value="Unassembled WGS sequence"/>
</dbReference>
<evidence type="ECO:0000256" key="2">
    <source>
        <dbReference type="ARBA" id="ARBA00022475"/>
    </source>
</evidence>
<feature type="transmembrane region" description="Helical" evidence="6">
    <location>
        <begin position="6"/>
        <end position="22"/>
    </location>
</feature>
<evidence type="ECO:0000256" key="4">
    <source>
        <dbReference type="ARBA" id="ARBA00022989"/>
    </source>
</evidence>
<keyword evidence="4 6" id="KW-1133">Transmembrane helix</keyword>
<feature type="domain" description="MrpA C-terminal/MbhD" evidence="7">
    <location>
        <begin position="11"/>
        <end position="76"/>
    </location>
</feature>
<sequence length="179" mass="20378">MNTLIGNMMQVLLIITTIVIIKSKSNIKLVVFFSLFSLIAAILYYLNKSPDVALAEVAIGSAIMPLIFIVSISRQREFVVINHTEDDFLDNKVGTGYNLLMDFTKYYNLKLRIYNIDLNSLKGIFRSRNVDLIVEKSKADGKYVLKGKESTVLINKLEQMIKDIPNIYIIKISEAETYD</sequence>
<name>A0A1M6MHI4_PARC5</name>
<keyword evidence="2" id="KW-1003">Cell membrane</keyword>
<evidence type="ECO:0000259" key="7">
    <source>
        <dbReference type="Pfam" id="PF13244"/>
    </source>
</evidence>
<dbReference type="EMBL" id="FRAG01000010">
    <property type="protein sequence ID" value="SHJ82836.1"/>
    <property type="molecule type" value="Genomic_DNA"/>
</dbReference>
<evidence type="ECO:0000256" key="3">
    <source>
        <dbReference type="ARBA" id="ARBA00022692"/>
    </source>
</evidence>
<evidence type="ECO:0000256" key="1">
    <source>
        <dbReference type="ARBA" id="ARBA00004651"/>
    </source>
</evidence>
<dbReference type="InterPro" id="IPR025383">
    <property type="entry name" value="MrpA_C/MbhD"/>
</dbReference>
<keyword evidence="9" id="KW-1185">Reference proteome</keyword>
<feature type="transmembrane region" description="Helical" evidence="6">
    <location>
        <begin position="29"/>
        <end position="46"/>
    </location>
</feature>
<evidence type="ECO:0000256" key="6">
    <source>
        <dbReference type="SAM" id="Phobius"/>
    </source>
</evidence>
<gene>
    <name evidence="8" type="ORF">SAMN02745912_01253</name>
</gene>
<proteinExistence type="predicted"/>
<keyword evidence="3 6" id="KW-0812">Transmembrane</keyword>
<evidence type="ECO:0000313" key="8">
    <source>
        <dbReference type="EMBL" id="SHJ82836.1"/>
    </source>
</evidence>